<feature type="non-terminal residue" evidence="1">
    <location>
        <position position="50"/>
    </location>
</feature>
<protein>
    <submittedName>
        <fullName evidence="1">7463_t:CDS:1</fullName>
    </submittedName>
</protein>
<dbReference type="Proteomes" id="UP000789366">
    <property type="component" value="Unassembled WGS sequence"/>
</dbReference>
<reference evidence="1" key="1">
    <citation type="submission" date="2021-06" db="EMBL/GenBank/DDBJ databases">
        <authorList>
            <person name="Kallberg Y."/>
            <person name="Tangrot J."/>
            <person name="Rosling A."/>
        </authorList>
    </citation>
    <scope>NUCLEOTIDE SEQUENCE</scope>
    <source>
        <strain evidence="1">28 12/20/2015</strain>
    </source>
</reference>
<evidence type="ECO:0000313" key="1">
    <source>
        <dbReference type="EMBL" id="CAG8774747.1"/>
    </source>
</evidence>
<gene>
    <name evidence="1" type="ORF">SPELUC_LOCUS15999</name>
</gene>
<organism evidence="1 2">
    <name type="scientific">Cetraspora pellucida</name>
    <dbReference type="NCBI Taxonomy" id="1433469"/>
    <lineage>
        <taxon>Eukaryota</taxon>
        <taxon>Fungi</taxon>
        <taxon>Fungi incertae sedis</taxon>
        <taxon>Mucoromycota</taxon>
        <taxon>Glomeromycotina</taxon>
        <taxon>Glomeromycetes</taxon>
        <taxon>Diversisporales</taxon>
        <taxon>Gigasporaceae</taxon>
        <taxon>Cetraspora</taxon>
    </lineage>
</organism>
<keyword evidence="2" id="KW-1185">Reference proteome</keyword>
<accession>A0ACA9R300</accession>
<sequence>LRLSITVLLVSEKSRSEGTEVTGMPKKIHACSARKELKEDISVSEALLIV</sequence>
<feature type="non-terminal residue" evidence="1">
    <location>
        <position position="1"/>
    </location>
</feature>
<dbReference type="EMBL" id="CAJVPW010056320">
    <property type="protein sequence ID" value="CAG8774747.1"/>
    <property type="molecule type" value="Genomic_DNA"/>
</dbReference>
<name>A0ACA9R300_9GLOM</name>
<comment type="caution">
    <text evidence="1">The sequence shown here is derived from an EMBL/GenBank/DDBJ whole genome shotgun (WGS) entry which is preliminary data.</text>
</comment>
<evidence type="ECO:0000313" key="2">
    <source>
        <dbReference type="Proteomes" id="UP000789366"/>
    </source>
</evidence>
<proteinExistence type="predicted"/>